<dbReference type="InterPro" id="IPR008636">
    <property type="entry name" value="Hook_C"/>
</dbReference>
<dbReference type="Ensembl" id="ENSDNVT00000001117.1">
    <property type="protein sequence ID" value="ENSDNVP00000000927.1"/>
    <property type="gene ID" value="ENSDNVG00000000697.1"/>
</dbReference>
<dbReference type="Pfam" id="PF05622">
    <property type="entry name" value="HOOK"/>
    <property type="match status" value="1"/>
</dbReference>
<feature type="transmembrane region" description="Helical" evidence="1">
    <location>
        <begin position="69"/>
        <end position="92"/>
    </location>
</feature>
<proteinExistence type="predicted"/>
<accession>A0A8C4IYM7</accession>
<evidence type="ECO:0000313" key="3">
    <source>
        <dbReference type="Ensembl" id="ENSDNVP00000000927.1"/>
    </source>
</evidence>
<organism evidence="3 4">
    <name type="scientific">Dromaius novaehollandiae</name>
    <name type="common">Emu</name>
    <dbReference type="NCBI Taxonomy" id="8790"/>
    <lineage>
        <taxon>Eukaryota</taxon>
        <taxon>Metazoa</taxon>
        <taxon>Chordata</taxon>
        <taxon>Craniata</taxon>
        <taxon>Vertebrata</taxon>
        <taxon>Euteleostomi</taxon>
        <taxon>Archelosauria</taxon>
        <taxon>Archosauria</taxon>
        <taxon>Dinosauria</taxon>
        <taxon>Saurischia</taxon>
        <taxon>Theropoda</taxon>
        <taxon>Coelurosauria</taxon>
        <taxon>Aves</taxon>
        <taxon>Palaeognathae</taxon>
        <taxon>Casuariiformes</taxon>
        <taxon>Dromaiidae</taxon>
        <taxon>Dromaius</taxon>
    </lineage>
</organism>
<reference evidence="3" key="2">
    <citation type="submission" date="2025-09" db="UniProtKB">
        <authorList>
            <consortium name="Ensembl"/>
        </authorList>
    </citation>
    <scope>IDENTIFICATION</scope>
</reference>
<dbReference type="PANTHER" id="PTHR18947">
    <property type="entry name" value="HOOK PROTEINS"/>
    <property type="match status" value="1"/>
</dbReference>
<keyword evidence="4" id="KW-1185">Reference proteome</keyword>
<evidence type="ECO:0000313" key="4">
    <source>
        <dbReference type="Proteomes" id="UP000694423"/>
    </source>
</evidence>
<evidence type="ECO:0000256" key="1">
    <source>
        <dbReference type="SAM" id="Phobius"/>
    </source>
</evidence>
<reference evidence="3" key="1">
    <citation type="submission" date="2025-08" db="UniProtKB">
        <authorList>
            <consortium name="Ensembl"/>
        </authorList>
    </citation>
    <scope>IDENTIFICATION</scope>
</reference>
<feature type="domain" description="Hook C-terminal" evidence="2">
    <location>
        <begin position="1"/>
        <end position="53"/>
    </location>
</feature>
<dbReference type="GO" id="GO:0031122">
    <property type="term" value="P:cytoplasmic microtubule organization"/>
    <property type="evidence" value="ECO:0007669"/>
    <property type="project" value="InterPro"/>
</dbReference>
<dbReference type="GO" id="GO:0008017">
    <property type="term" value="F:microtubule binding"/>
    <property type="evidence" value="ECO:0007669"/>
    <property type="project" value="InterPro"/>
</dbReference>
<protein>
    <recommendedName>
        <fullName evidence="2">Hook C-terminal domain-containing protein</fullName>
    </recommendedName>
</protein>
<dbReference type="GO" id="GO:0005737">
    <property type="term" value="C:cytoplasm"/>
    <property type="evidence" value="ECO:0007669"/>
    <property type="project" value="TreeGrafter"/>
</dbReference>
<name>A0A8C4IYM7_DRONO</name>
<evidence type="ECO:0000259" key="2">
    <source>
        <dbReference type="Pfam" id="PF05622"/>
    </source>
</evidence>
<dbReference type="PANTHER" id="PTHR18947:SF38">
    <property type="entry name" value="PROTEIN HOOK HOMOLOG 3"/>
    <property type="match status" value="1"/>
</dbReference>
<feature type="transmembrane region" description="Helical" evidence="1">
    <location>
        <begin position="47"/>
        <end position="63"/>
    </location>
</feature>
<keyword evidence="1" id="KW-0472">Membrane</keyword>
<dbReference type="AlphaFoldDB" id="A0A8C4IYM7"/>
<dbReference type="GO" id="GO:0051959">
    <property type="term" value="F:dynein light intermediate chain binding"/>
    <property type="evidence" value="ECO:0007669"/>
    <property type="project" value="TreeGrafter"/>
</dbReference>
<dbReference type="GO" id="GO:0005813">
    <property type="term" value="C:centrosome"/>
    <property type="evidence" value="ECO:0007669"/>
    <property type="project" value="TreeGrafter"/>
</dbReference>
<sequence>MKQMEERYKKYLEKAKSVIRTLDPKQNQGAAPEIQALKNQLQEQDRLFHSLEVISMLFSRYFVFPWCFLGIDCASLILTMLCFKCMLFGAFFRKNMKKQRVKEKWRRSLSLVPGTIWE</sequence>
<keyword evidence="1" id="KW-0812">Transmembrane</keyword>
<dbReference type="GO" id="GO:0030705">
    <property type="term" value="P:cytoskeleton-dependent intracellular transport"/>
    <property type="evidence" value="ECO:0007669"/>
    <property type="project" value="TreeGrafter"/>
</dbReference>
<dbReference type="Proteomes" id="UP000694423">
    <property type="component" value="Unplaced"/>
</dbReference>
<keyword evidence="1" id="KW-1133">Transmembrane helix</keyword>